<protein>
    <submittedName>
        <fullName evidence="1">Ester cyclase</fullName>
    </submittedName>
</protein>
<dbReference type="Gene3D" id="3.10.450.50">
    <property type="match status" value="1"/>
</dbReference>
<reference evidence="1" key="1">
    <citation type="submission" date="2023-02" db="EMBL/GenBank/DDBJ databases">
        <title>Description and genomic characterization of Salipiger bruguierae sp. nov., isolated from the sediment of mangrove plant Bruguiera sexangula.</title>
        <authorList>
            <person name="Long M."/>
        </authorList>
    </citation>
    <scope>NUCLEOTIDE SEQUENCE</scope>
    <source>
        <strain evidence="1">H15</strain>
        <plasmid evidence="1">unnamed1</plasmid>
    </source>
</reference>
<dbReference type="EMBL" id="CP123386">
    <property type="protein sequence ID" value="XCC96879.1"/>
    <property type="molecule type" value="Genomic_DNA"/>
</dbReference>
<organism evidence="1">
    <name type="scientific">Alloyangia sp. H15</name>
    <dbReference type="NCBI Taxonomy" id="3029062"/>
    <lineage>
        <taxon>Bacteria</taxon>
        <taxon>Pseudomonadati</taxon>
        <taxon>Pseudomonadota</taxon>
        <taxon>Alphaproteobacteria</taxon>
        <taxon>Rhodobacterales</taxon>
        <taxon>Roseobacteraceae</taxon>
        <taxon>Alloyangia</taxon>
    </lineage>
</organism>
<dbReference type="SUPFAM" id="SSF54427">
    <property type="entry name" value="NTF2-like"/>
    <property type="match status" value="1"/>
</dbReference>
<dbReference type="InterPro" id="IPR009959">
    <property type="entry name" value="Cyclase_SnoaL-like"/>
</dbReference>
<geneLocation type="plasmid" evidence="1">
    <name>unnamed1</name>
</geneLocation>
<dbReference type="AlphaFoldDB" id="A0AAU8AQH0"/>
<evidence type="ECO:0000313" key="1">
    <source>
        <dbReference type="EMBL" id="XCC96879.1"/>
    </source>
</evidence>
<keyword evidence="1" id="KW-0614">Plasmid</keyword>
<proteinExistence type="predicted"/>
<sequence length="128" mass="14346">MDRDALRKTYRGYIDCLNARDWQRLDRFVGAAVRYNGAVIGLEGYRAMLRADVAAIPDLRFEIATLVADPPVVASRLLFDCTPVGMLFGLPVNGRHLHFEENVFYTFADGRIDDVRSIIDKAAIAAQL</sequence>
<dbReference type="PANTHER" id="PTHR38436">
    <property type="entry name" value="POLYKETIDE CYCLASE SNOAL-LIKE DOMAIN"/>
    <property type="match status" value="1"/>
</dbReference>
<gene>
    <name evidence="1" type="ORF">PVT71_22585</name>
</gene>
<dbReference type="RefSeq" id="WP_353475771.1">
    <property type="nucleotide sequence ID" value="NZ_CP123386.1"/>
</dbReference>
<dbReference type="GO" id="GO:0030638">
    <property type="term" value="P:polyketide metabolic process"/>
    <property type="evidence" value="ECO:0007669"/>
    <property type="project" value="InterPro"/>
</dbReference>
<dbReference type="Pfam" id="PF07366">
    <property type="entry name" value="SnoaL"/>
    <property type="match status" value="1"/>
</dbReference>
<dbReference type="PANTHER" id="PTHR38436:SF1">
    <property type="entry name" value="ESTER CYCLASE"/>
    <property type="match status" value="1"/>
</dbReference>
<dbReference type="InterPro" id="IPR032710">
    <property type="entry name" value="NTF2-like_dom_sf"/>
</dbReference>
<name>A0AAU8AQH0_9RHOB</name>
<accession>A0AAU8AQH0</accession>